<sequence>MIFHRIGVLQGLFGAFRGNPGARASAHSMGLRMTAIMARNPKFAVDIANLGGVFAAPPVQLVNGQPHAPTRDLYQCGRDEGRRELALQILALGGLTHEDLNQLMEDDYDD</sequence>
<dbReference type="STRING" id="540747.SAMN04488031_12235"/>
<reference evidence="1 3" key="1">
    <citation type="submission" date="2015-04" db="EMBL/GenBank/DDBJ databases">
        <title>The draft genome sequence of Roseovarius indicus B108T.</title>
        <authorList>
            <person name="Li G."/>
            <person name="Lai Q."/>
            <person name="Shao Z."/>
            <person name="Yan P."/>
        </authorList>
    </citation>
    <scope>NUCLEOTIDE SEQUENCE [LARGE SCALE GENOMIC DNA]</scope>
    <source>
        <strain evidence="1 3">B108</strain>
    </source>
</reference>
<dbReference type="PATRIC" id="fig|540747.5.peg.2900"/>
<dbReference type="OrthoDB" id="7868346at2"/>
<dbReference type="KEGG" id="rid:RIdsm_03653"/>
<dbReference type="AlphaFoldDB" id="A0A0T5P3F6"/>
<dbReference type="Proteomes" id="UP000051401">
    <property type="component" value="Unassembled WGS sequence"/>
</dbReference>
<organism evidence="1 3">
    <name type="scientific">Roseovarius indicus</name>
    <dbReference type="NCBI Taxonomy" id="540747"/>
    <lineage>
        <taxon>Bacteria</taxon>
        <taxon>Pseudomonadati</taxon>
        <taxon>Pseudomonadota</taxon>
        <taxon>Alphaproteobacteria</taxon>
        <taxon>Rhodobacterales</taxon>
        <taxon>Roseobacteraceae</taxon>
        <taxon>Roseovarius</taxon>
    </lineage>
</organism>
<accession>A0A0T5P3F6</accession>
<evidence type="ECO:0000313" key="1">
    <source>
        <dbReference type="EMBL" id="KRS15656.1"/>
    </source>
</evidence>
<evidence type="ECO:0000313" key="2">
    <source>
        <dbReference type="EMBL" id="QEW27833.1"/>
    </source>
</evidence>
<dbReference type="EMBL" id="CP031598">
    <property type="protein sequence ID" value="QEW27833.1"/>
    <property type="molecule type" value="Genomic_DNA"/>
</dbReference>
<name>A0A0T5P3F6_9RHOB</name>
<dbReference type="RefSeq" id="WP_057819897.1">
    <property type="nucleotide sequence ID" value="NZ_CP031598.1"/>
</dbReference>
<dbReference type="EMBL" id="LAXI01000020">
    <property type="protein sequence ID" value="KRS15656.1"/>
    <property type="molecule type" value="Genomic_DNA"/>
</dbReference>
<dbReference type="Proteomes" id="UP000325785">
    <property type="component" value="Chromosome"/>
</dbReference>
<evidence type="ECO:0000313" key="4">
    <source>
        <dbReference type="Proteomes" id="UP000325785"/>
    </source>
</evidence>
<evidence type="ECO:0000313" key="3">
    <source>
        <dbReference type="Proteomes" id="UP000051401"/>
    </source>
</evidence>
<proteinExistence type="predicted"/>
<protein>
    <submittedName>
        <fullName evidence="1">Uncharacterized protein</fullName>
    </submittedName>
</protein>
<gene>
    <name evidence="2" type="ORF">RIdsm_03653</name>
    <name evidence="1" type="ORF">XM52_22725</name>
</gene>
<reference evidence="2 4" key="2">
    <citation type="submission" date="2018-08" db="EMBL/GenBank/DDBJ databases">
        <title>Genetic Globetrotter - A new plasmid hitch-hiking vast phylogenetic and geographic distances.</title>
        <authorList>
            <person name="Vollmers J."/>
            <person name="Petersen J."/>
        </authorList>
    </citation>
    <scope>NUCLEOTIDE SEQUENCE [LARGE SCALE GENOMIC DNA]</scope>
    <source>
        <strain evidence="2 4">DSM 26383</strain>
    </source>
</reference>
<keyword evidence="3" id="KW-1185">Reference proteome</keyword>